<reference evidence="1 2" key="1">
    <citation type="journal article" date="2022" name="bioRxiv">
        <title>The genome of the oomycete Peronosclerospora sorghi, a cosmopolitan pathogen of maize and sorghum, is inflated with dispersed pseudogenes.</title>
        <authorList>
            <person name="Fletcher K."/>
            <person name="Martin F."/>
            <person name="Isakeit T."/>
            <person name="Cavanaugh K."/>
            <person name="Magill C."/>
            <person name="Michelmore R."/>
        </authorList>
    </citation>
    <scope>NUCLEOTIDE SEQUENCE [LARGE SCALE GENOMIC DNA]</scope>
    <source>
        <strain evidence="1">P6</strain>
    </source>
</reference>
<organism evidence="1 2">
    <name type="scientific">Peronosclerospora sorghi</name>
    <dbReference type="NCBI Taxonomy" id="230839"/>
    <lineage>
        <taxon>Eukaryota</taxon>
        <taxon>Sar</taxon>
        <taxon>Stramenopiles</taxon>
        <taxon>Oomycota</taxon>
        <taxon>Peronosporomycetes</taxon>
        <taxon>Peronosporales</taxon>
        <taxon>Peronosporaceae</taxon>
        <taxon>Peronosclerospora</taxon>
    </lineage>
</organism>
<name>A0ACC0WU86_9STRA</name>
<accession>A0ACC0WU86</accession>
<evidence type="ECO:0000313" key="1">
    <source>
        <dbReference type="EMBL" id="KAI9921806.1"/>
    </source>
</evidence>
<comment type="caution">
    <text evidence="1">The sequence shown here is derived from an EMBL/GenBank/DDBJ whole genome shotgun (WGS) entry which is preliminary data.</text>
</comment>
<protein>
    <submittedName>
        <fullName evidence="1">Uncharacterized protein</fullName>
    </submittedName>
</protein>
<keyword evidence="2" id="KW-1185">Reference proteome</keyword>
<dbReference type="EMBL" id="CM047580">
    <property type="protein sequence ID" value="KAI9921806.1"/>
    <property type="molecule type" value="Genomic_DNA"/>
</dbReference>
<sequence length="181" mass="21844">MLVVVLKIVLKFATLRYSYQVTKDETHDAFFKILSRKKPMYVCLVDGCPKIFKHEDKRTRHLIQFHQYPESFSFQQQEQEEKKKPRKNIVGTNKDGQQSEIPVDFETTKKREARKRRRQQKKKRLLEQIKRRENEMQVDATSDLHDEYAREMADIEMGELEEAVRKLYIPKSIHFGQKRRM</sequence>
<proteinExistence type="predicted"/>
<gene>
    <name evidence="1" type="ORF">PsorP6_002498</name>
</gene>
<evidence type="ECO:0000313" key="2">
    <source>
        <dbReference type="Proteomes" id="UP001163321"/>
    </source>
</evidence>
<dbReference type="Proteomes" id="UP001163321">
    <property type="component" value="Chromosome 1"/>
</dbReference>